<accession>A0A1B1NAV2</accession>
<reference evidence="2 3" key="1">
    <citation type="submission" date="2016-03" db="EMBL/GenBank/DDBJ databases">
        <title>Shallow-sea hydrothermal system.</title>
        <authorList>
            <person name="Tang K."/>
        </authorList>
    </citation>
    <scope>NUCLEOTIDE SEQUENCE [LARGE SCALE GENOMIC DNA]</scope>
    <source>
        <strain evidence="2 3">JLT9</strain>
    </source>
</reference>
<dbReference type="AlphaFoldDB" id="A0A1B1NAV2"/>
<keyword evidence="3" id="KW-1185">Reference proteome</keyword>
<gene>
    <name evidence="2" type="ORF">SGUI_1099</name>
</gene>
<feature type="domain" description="YcaO" evidence="1">
    <location>
        <begin position="79"/>
        <end position="457"/>
    </location>
</feature>
<organism evidence="2 3">
    <name type="scientific">Serinicoccus hydrothermalis</name>
    <dbReference type="NCBI Taxonomy" id="1758689"/>
    <lineage>
        <taxon>Bacteria</taxon>
        <taxon>Bacillati</taxon>
        <taxon>Actinomycetota</taxon>
        <taxon>Actinomycetes</taxon>
        <taxon>Micrococcales</taxon>
        <taxon>Ornithinimicrobiaceae</taxon>
        <taxon>Serinicoccus</taxon>
    </lineage>
</organism>
<dbReference type="Pfam" id="PF02624">
    <property type="entry name" value="YcaO"/>
    <property type="match status" value="1"/>
</dbReference>
<dbReference type="Gene3D" id="3.30.1330.230">
    <property type="match status" value="1"/>
</dbReference>
<dbReference type="RefSeq" id="WP_066637326.1">
    <property type="nucleotide sequence ID" value="NZ_CP014989.1"/>
</dbReference>
<evidence type="ECO:0000259" key="1">
    <source>
        <dbReference type="PROSITE" id="PS51664"/>
    </source>
</evidence>
<dbReference type="EMBL" id="CP014989">
    <property type="protein sequence ID" value="ANS78495.1"/>
    <property type="molecule type" value="Genomic_DNA"/>
</dbReference>
<dbReference type="KEGG" id="serj:SGUI_1099"/>
<name>A0A1B1NAV2_9MICO</name>
<dbReference type="PANTHER" id="PTHR37809">
    <property type="entry name" value="RIBOSOMAL PROTEIN S12 METHYLTHIOTRANSFERASE ACCESSORY FACTOR YCAO"/>
    <property type="match status" value="1"/>
</dbReference>
<evidence type="ECO:0000313" key="2">
    <source>
        <dbReference type="EMBL" id="ANS78495.1"/>
    </source>
</evidence>
<dbReference type="STRING" id="1758689.SGUI_1099"/>
<evidence type="ECO:0000313" key="3">
    <source>
        <dbReference type="Proteomes" id="UP000092482"/>
    </source>
</evidence>
<protein>
    <recommendedName>
        <fullName evidence="1">YcaO domain-containing protein</fullName>
    </recommendedName>
</protein>
<dbReference type="PANTHER" id="PTHR37809:SF1">
    <property type="entry name" value="RIBOSOMAL PROTEIN S12 METHYLTHIOTRANSFERASE ACCESSORY FACTOR YCAO"/>
    <property type="match status" value="1"/>
</dbReference>
<dbReference type="OrthoDB" id="2379922at2"/>
<proteinExistence type="predicted"/>
<dbReference type="InterPro" id="IPR003776">
    <property type="entry name" value="YcaO-like_dom"/>
</dbReference>
<sequence length="457" mass="48810">MTFTSWRRTTGELTLPGRPFVWGGRAERELSGDQAWQRIHDDLGHLGWSSSARWADHAGPTAAQCILREGAREIELGVGAGKGRLDVAVVGAHFEALEHAVTGPSWAPHLPVTAVDRADPRLVEAWQGEEWWDRLDGSSLACVRATALGAGEDFPAPLFRSAPWMLDESPEVGALRRRTGDDTDYGAAAAYSTNSGSAIGATAQEAILHGLNESVERDALSLFLLLHVLGGGPVPPLVRISPEDEELASCRTCAEEILGEEITLLDITTDIDVPCVLALAGTSTDEPVYGSGASNDLRVAVERALTEIVQGHLLRRAVAEPGTSGGEGSEIGPGPSYLRLSQEQAGQHREVVDRFAAHPALLRCATLRLGHLATPGAVTHVPLTATNRSVSEQVRWVVRSLQDAGHRAGWVPLQQWPSGTTVAQVHVPGLESFHQVLVGHAPAPGARAVRLRERQGV</sequence>
<dbReference type="PROSITE" id="PS51664">
    <property type="entry name" value="YCAO"/>
    <property type="match status" value="1"/>
</dbReference>
<dbReference type="Proteomes" id="UP000092482">
    <property type="component" value="Chromosome"/>
</dbReference>